<dbReference type="OrthoDB" id="3919748at2759"/>
<evidence type="ECO:0000256" key="1">
    <source>
        <dbReference type="SAM" id="MobiDB-lite"/>
    </source>
</evidence>
<protein>
    <submittedName>
        <fullName evidence="2">Uncharacterized protein</fullName>
    </submittedName>
</protein>
<evidence type="ECO:0000313" key="2">
    <source>
        <dbReference type="EMBL" id="EME40531.1"/>
    </source>
</evidence>
<dbReference type="EMBL" id="KB446543">
    <property type="protein sequence ID" value="EME40531.1"/>
    <property type="molecule type" value="Genomic_DNA"/>
</dbReference>
<organism evidence="2 3">
    <name type="scientific">Dothistroma septosporum (strain NZE10 / CBS 128990)</name>
    <name type="common">Red band needle blight fungus</name>
    <name type="synonym">Mycosphaerella pini</name>
    <dbReference type="NCBI Taxonomy" id="675120"/>
    <lineage>
        <taxon>Eukaryota</taxon>
        <taxon>Fungi</taxon>
        <taxon>Dikarya</taxon>
        <taxon>Ascomycota</taxon>
        <taxon>Pezizomycotina</taxon>
        <taxon>Dothideomycetes</taxon>
        <taxon>Dothideomycetidae</taxon>
        <taxon>Mycosphaerellales</taxon>
        <taxon>Mycosphaerellaceae</taxon>
        <taxon>Dothistroma</taxon>
    </lineage>
</organism>
<evidence type="ECO:0000313" key="3">
    <source>
        <dbReference type="Proteomes" id="UP000016933"/>
    </source>
</evidence>
<accession>N1PGT6</accession>
<sequence length="278" mass="30231">MSELQSGALIRTISHLLRAHQDGGPPDSAPTRSPPAAGERARRLISNTASDTFINLLQTASDRLENRPLSEPAARPSIRRGVTVAGVLYTGPSTGSTFLDTATPLAQPVSSEDHPTSRPLARPDLLRAATATSALTGRRNLDMAAGRTTVFSRVTQVLSDHLELGPGSSRAHRNAPPAPTNWDNEVHQNYMLRLWDAIDARAANAKYDMPLMARIVSTERNMLHAYPELGEGRVPLTHNWIEYVLGVALRHPFCTAERMGRWELLASGGGARGTWGPW</sequence>
<gene>
    <name evidence="2" type="ORF">DOTSEDRAFT_27172</name>
</gene>
<dbReference type="eggNOG" id="ENOG502RGP9">
    <property type="taxonomic scope" value="Eukaryota"/>
</dbReference>
<proteinExistence type="predicted"/>
<reference evidence="2 3" key="2">
    <citation type="journal article" date="2012" name="PLoS Pathog.">
        <title>Diverse lifestyles and strategies of plant pathogenesis encoded in the genomes of eighteen Dothideomycetes fungi.</title>
        <authorList>
            <person name="Ohm R.A."/>
            <person name="Feau N."/>
            <person name="Henrissat B."/>
            <person name="Schoch C.L."/>
            <person name="Horwitz B.A."/>
            <person name="Barry K.W."/>
            <person name="Condon B.J."/>
            <person name="Copeland A.C."/>
            <person name="Dhillon B."/>
            <person name="Glaser F."/>
            <person name="Hesse C.N."/>
            <person name="Kosti I."/>
            <person name="LaButti K."/>
            <person name="Lindquist E.A."/>
            <person name="Lucas S."/>
            <person name="Salamov A.A."/>
            <person name="Bradshaw R.E."/>
            <person name="Ciuffetti L."/>
            <person name="Hamelin R.C."/>
            <person name="Kema G.H.J."/>
            <person name="Lawrence C."/>
            <person name="Scott J.A."/>
            <person name="Spatafora J.W."/>
            <person name="Turgeon B.G."/>
            <person name="de Wit P.J.G.M."/>
            <person name="Zhong S."/>
            <person name="Goodwin S.B."/>
            <person name="Grigoriev I.V."/>
        </authorList>
    </citation>
    <scope>NUCLEOTIDE SEQUENCE [LARGE SCALE GENOMIC DNA]</scope>
    <source>
        <strain evidence="3">NZE10 / CBS 128990</strain>
    </source>
</reference>
<keyword evidence="3" id="KW-1185">Reference proteome</keyword>
<reference evidence="3" key="1">
    <citation type="journal article" date="2012" name="PLoS Genet.">
        <title>The genomes of the fungal plant pathogens Cladosporium fulvum and Dothistroma septosporum reveal adaptation to different hosts and lifestyles but also signatures of common ancestry.</title>
        <authorList>
            <person name="de Wit P.J.G.M."/>
            <person name="van der Burgt A."/>
            <person name="Oekmen B."/>
            <person name="Stergiopoulos I."/>
            <person name="Abd-Elsalam K.A."/>
            <person name="Aerts A.L."/>
            <person name="Bahkali A.H."/>
            <person name="Beenen H.G."/>
            <person name="Chettri P."/>
            <person name="Cox M.P."/>
            <person name="Datema E."/>
            <person name="de Vries R.P."/>
            <person name="Dhillon B."/>
            <person name="Ganley A.R."/>
            <person name="Griffiths S.A."/>
            <person name="Guo Y."/>
            <person name="Hamelin R.C."/>
            <person name="Henrissat B."/>
            <person name="Kabir M.S."/>
            <person name="Jashni M.K."/>
            <person name="Kema G."/>
            <person name="Klaubauf S."/>
            <person name="Lapidus A."/>
            <person name="Levasseur A."/>
            <person name="Lindquist E."/>
            <person name="Mehrabi R."/>
            <person name="Ohm R.A."/>
            <person name="Owen T.J."/>
            <person name="Salamov A."/>
            <person name="Schwelm A."/>
            <person name="Schijlen E."/>
            <person name="Sun H."/>
            <person name="van den Burg H.A."/>
            <person name="van Ham R.C.H.J."/>
            <person name="Zhang S."/>
            <person name="Goodwin S.B."/>
            <person name="Grigoriev I.V."/>
            <person name="Collemare J."/>
            <person name="Bradshaw R.E."/>
        </authorList>
    </citation>
    <scope>NUCLEOTIDE SEQUENCE [LARGE SCALE GENOMIC DNA]</scope>
    <source>
        <strain evidence="3">NZE10 / CBS 128990</strain>
    </source>
</reference>
<feature type="region of interest" description="Disordered" evidence="1">
    <location>
        <begin position="19"/>
        <end position="40"/>
    </location>
</feature>
<dbReference type="HOGENOM" id="CLU_1001240_0_0_1"/>
<dbReference type="AlphaFoldDB" id="N1PGT6"/>
<name>N1PGT6_DOTSN</name>
<dbReference type="STRING" id="675120.N1PGT6"/>
<dbReference type="Proteomes" id="UP000016933">
    <property type="component" value="Unassembled WGS sequence"/>
</dbReference>